<accession>A0A166BSZ0</accession>
<evidence type="ECO:0000256" key="7">
    <source>
        <dbReference type="RuleBase" id="RU366044"/>
    </source>
</evidence>
<dbReference type="GO" id="GO:0005674">
    <property type="term" value="C:transcription factor TFIIF complex"/>
    <property type="evidence" value="ECO:0007669"/>
    <property type="project" value="TreeGrafter"/>
</dbReference>
<evidence type="ECO:0000256" key="6">
    <source>
        <dbReference type="ARBA" id="ARBA00023242"/>
    </source>
</evidence>
<evidence type="ECO:0000256" key="3">
    <source>
        <dbReference type="ARBA" id="ARBA00023015"/>
    </source>
</evidence>
<feature type="compositionally biased region" description="Basic and acidic residues" evidence="8">
    <location>
        <begin position="375"/>
        <end position="385"/>
    </location>
</feature>
<feature type="compositionally biased region" description="Basic and acidic residues" evidence="8">
    <location>
        <begin position="92"/>
        <end position="101"/>
    </location>
</feature>
<feature type="compositionally biased region" description="Low complexity" evidence="8">
    <location>
        <begin position="460"/>
        <end position="477"/>
    </location>
</feature>
<evidence type="ECO:0000256" key="2">
    <source>
        <dbReference type="ARBA" id="ARBA00005249"/>
    </source>
</evidence>
<feature type="compositionally biased region" description="Polar residues" evidence="8">
    <location>
        <begin position="485"/>
        <end position="509"/>
    </location>
</feature>
<proteinExistence type="inferred from homology"/>
<gene>
    <name evidence="9" type="ORF">SISSUDRAFT_1034679</name>
</gene>
<keyword evidence="5 7" id="KW-0804">Transcription</keyword>
<evidence type="ECO:0000256" key="4">
    <source>
        <dbReference type="ARBA" id="ARBA00023125"/>
    </source>
</evidence>
<dbReference type="InterPro" id="IPR011039">
    <property type="entry name" value="TFIIF_interaction"/>
</dbReference>
<comment type="subcellular location">
    <subcellularLocation>
        <location evidence="1 7">Nucleus</location>
    </subcellularLocation>
</comment>
<dbReference type="SUPFAM" id="SSF50916">
    <property type="entry name" value="Rap30/74 interaction domains"/>
    <property type="match status" value="1"/>
</dbReference>
<sequence length="674" mass="74374">MTISMFLPKPKPSGTSKPPPRATRKAPRPAPKDEPESQGPVMDEPGTFTDYKIITHDPIGRKYNVVKFDSKKPITIQQWNRPVRMNRKNPKPIHDSADFDDRSVTPMLGLDGKPVIGPDGKPVLVYPDGKVVQPKDKQKPLPSKAGGPGGKKMPFKKKTKQVIPIPEEQRKMRKEERFPWVLEDGSGKETWTGKMDEVMDKNSHWAFFMPMVPTPTHNYDHFLFVPAHRWYKMQKRPHYRTLGLEEAEEEIARMQKSKNPQHWLMRRKGKQISDASAATFKAEAEGRTGGLGESSQISASGFTQGPGGRRLKAVDYGQRGRFEEDDEFGDSEGRRRKKEQGGEGEIDELEFEEDFADDDEQGDPDPMDDEEAKELEERLKKEYRQANKTNEAYVDGPDDDDDDDQHLTGAGKDMSKLIKKIDRGAAYISDGEENPYAMVQVESDEDEPEEQKPPEPTQPPQSQSQSTNGSSSQTQPSRPVKPLPASQSLPNVQRGSQPNPPSRANSPGLGNSLVAKRATSPKAPKAKIPGTNGSRATSPLASGGSRAASPVAPGSKPASRATSPVAPSKRKAEDHDEVASNAASPQSAGVKVKKQKTSTDSPAPVGPLTEEMVIEWLRQTPDATTKTCIHRFRKYVKDEAQKLHFTSMIKKLAHLKGGVLVLRSNNSGPSTPAA</sequence>
<keyword evidence="10" id="KW-1185">Reference proteome</keyword>
<dbReference type="PANTHER" id="PTHR13011:SF0">
    <property type="entry name" value="GENERAL TRANSCRIPTION FACTOR IIF SUBUNIT 1"/>
    <property type="match status" value="1"/>
</dbReference>
<reference evidence="9 10" key="1">
    <citation type="journal article" date="2016" name="Mol. Biol. Evol.">
        <title>Comparative Genomics of Early-Diverging Mushroom-Forming Fungi Provides Insights into the Origins of Lignocellulose Decay Capabilities.</title>
        <authorList>
            <person name="Nagy L.G."/>
            <person name="Riley R."/>
            <person name="Tritt A."/>
            <person name="Adam C."/>
            <person name="Daum C."/>
            <person name="Floudas D."/>
            <person name="Sun H."/>
            <person name="Yadav J.S."/>
            <person name="Pangilinan J."/>
            <person name="Larsson K.H."/>
            <person name="Matsuura K."/>
            <person name="Barry K."/>
            <person name="Labutti K."/>
            <person name="Kuo R."/>
            <person name="Ohm R.A."/>
            <person name="Bhattacharya S.S."/>
            <person name="Shirouzu T."/>
            <person name="Yoshinaga Y."/>
            <person name="Martin F.M."/>
            <person name="Grigoriev I.V."/>
            <person name="Hibbett D.S."/>
        </authorList>
    </citation>
    <scope>NUCLEOTIDE SEQUENCE [LARGE SCALE GENOMIC DNA]</scope>
    <source>
        <strain evidence="9 10">HHB10207 ss-3</strain>
    </source>
</reference>
<protein>
    <recommendedName>
        <fullName evidence="7">Transcription initiation factor IIF subunit alpha</fullName>
    </recommendedName>
</protein>
<evidence type="ECO:0000313" key="10">
    <source>
        <dbReference type="Proteomes" id="UP000076798"/>
    </source>
</evidence>
<feature type="region of interest" description="Disordered" evidence="8">
    <location>
        <begin position="132"/>
        <end position="155"/>
    </location>
</feature>
<dbReference type="GO" id="GO:0016251">
    <property type="term" value="F:RNA polymerase II general transcription initiation factor activity"/>
    <property type="evidence" value="ECO:0007669"/>
    <property type="project" value="TreeGrafter"/>
</dbReference>
<comment type="similarity">
    <text evidence="2 7">Belongs to the TFIIF alpha subunit family.</text>
</comment>
<feature type="region of interest" description="Disordered" evidence="8">
    <location>
        <begin position="280"/>
        <end position="606"/>
    </location>
</feature>
<dbReference type="GO" id="GO:0003677">
    <property type="term" value="F:DNA binding"/>
    <property type="evidence" value="ECO:0007669"/>
    <property type="project" value="UniProtKB-KW"/>
</dbReference>
<evidence type="ECO:0000256" key="8">
    <source>
        <dbReference type="SAM" id="MobiDB-lite"/>
    </source>
</evidence>
<dbReference type="InterPro" id="IPR008851">
    <property type="entry name" value="TFIIF-alpha"/>
</dbReference>
<comment type="function">
    <text evidence="7">TFIIF is a general transcription initiation factor that binds to RNA polymerase II and helps to recruit it to the initiation complex in collaboration with TFIIB. It promotes transcription elongation.</text>
</comment>
<feature type="region of interest" description="Disordered" evidence="8">
    <location>
        <begin position="79"/>
        <end position="101"/>
    </location>
</feature>
<name>A0A166BSZ0_9AGAM</name>
<dbReference type="GO" id="GO:0001096">
    <property type="term" value="F:TFIIF-class transcription factor complex binding"/>
    <property type="evidence" value="ECO:0007669"/>
    <property type="project" value="TreeGrafter"/>
</dbReference>
<evidence type="ECO:0000313" key="9">
    <source>
        <dbReference type="EMBL" id="KZT36712.1"/>
    </source>
</evidence>
<feature type="region of interest" description="Disordered" evidence="8">
    <location>
        <begin position="1"/>
        <end position="49"/>
    </location>
</feature>
<evidence type="ECO:0000256" key="1">
    <source>
        <dbReference type="ARBA" id="ARBA00004123"/>
    </source>
</evidence>
<dbReference type="STRING" id="1314776.A0A166BSZ0"/>
<dbReference type="AlphaFoldDB" id="A0A166BSZ0"/>
<dbReference type="GO" id="GO:0006367">
    <property type="term" value="P:transcription initiation at RNA polymerase II promoter"/>
    <property type="evidence" value="ECO:0007669"/>
    <property type="project" value="InterPro"/>
</dbReference>
<dbReference type="OrthoDB" id="76676at2759"/>
<feature type="compositionally biased region" description="Polar residues" evidence="8">
    <location>
        <begin position="531"/>
        <end position="540"/>
    </location>
</feature>
<evidence type="ECO:0000256" key="5">
    <source>
        <dbReference type="ARBA" id="ARBA00023163"/>
    </source>
</evidence>
<feature type="compositionally biased region" description="Basic and acidic residues" evidence="8">
    <location>
        <begin position="413"/>
        <end position="423"/>
    </location>
</feature>
<dbReference type="PANTHER" id="PTHR13011">
    <property type="entry name" value="TFIIF-ALPHA"/>
    <property type="match status" value="1"/>
</dbReference>
<organism evidence="9 10">
    <name type="scientific">Sistotremastrum suecicum HHB10207 ss-3</name>
    <dbReference type="NCBI Taxonomy" id="1314776"/>
    <lineage>
        <taxon>Eukaryota</taxon>
        <taxon>Fungi</taxon>
        <taxon>Dikarya</taxon>
        <taxon>Basidiomycota</taxon>
        <taxon>Agaricomycotina</taxon>
        <taxon>Agaricomycetes</taxon>
        <taxon>Sistotremastrales</taxon>
        <taxon>Sistotremastraceae</taxon>
        <taxon>Sistotremastrum</taxon>
    </lineage>
</organism>
<keyword evidence="3 7" id="KW-0805">Transcription regulation</keyword>
<dbReference type="Pfam" id="PF05793">
    <property type="entry name" value="TFIIF_alpha"/>
    <property type="match status" value="1"/>
</dbReference>
<dbReference type="GO" id="GO:0032968">
    <property type="term" value="P:positive regulation of transcription elongation by RNA polymerase II"/>
    <property type="evidence" value="ECO:0007669"/>
    <property type="project" value="InterPro"/>
</dbReference>
<feature type="compositionally biased region" description="Polar residues" evidence="8">
    <location>
        <begin position="293"/>
        <end position="303"/>
    </location>
</feature>
<keyword evidence="6 7" id="KW-0539">Nucleus</keyword>
<keyword evidence="4 7" id="KW-0238">DNA-binding</keyword>
<dbReference type="EMBL" id="KV428101">
    <property type="protein sequence ID" value="KZT36712.1"/>
    <property type="molecule type" value="Genomic_DNA"/>
</dbReference>
<feature type="compositionally biased region" description="Acidic residues" evidence="8">
    <location>
        <begin position="342"/>
        <end position="374"/>
    </location>
</feature>
<dbReference type="Proteomes" id="UP000076798">
    <property type="component" value="Unassembled WGS sequence"/>
</dbReference>